<name>A0AAV4QPE8_CAEEX</name>
<keyword evidence="2" id="KW-1185">Reference proteome</keyword>
<reference evidence="1 2" key="1">
    <citation type="submission" date="2021-06" db="EMBL/GenBank/DDBJ databases">
        <title>Caerostris extrusa draft genome.</title>
        <authorList>
            <person name="Kono N."/>
            <person name="Arakawa K."/>
        </authorList>
    </citation>
    <scope>NUCLEOTIDE SEQUENCE [LARGE SCALE GENOMIC DNA]</scope>
</reference>
<accession>A0AAV4QPE8</accession>
<evidence type="ECO:0008006" key="3">
    <source>
        <dbReference type="Google" id="ProtNLM"/>
    </source>
</evidence>
<organism evidence="1 2">
    <name type="scientific">Caerostris extrusa</name>
    <name type="common">Bark spider</name>
    <name type="synonym">Caerostris bankana</name>
    <dbReference type="NCBI Taxonomy" id="172846"/>
    <lineage>
        <taxon>Eukaryota</taxon>
        <taxon>Metazoa</taxon>
        <taxon>Ecdysozoa</taxon>
        <taxon>Arthropoda</taxon>
        <taxon>Chelicerata</taxon>
        <taxon>Arachnida</taxon>
        <taxon>Araneae</taxon>
        <taxon>Araneomorphae</taxon>
        <taxon>Entelegynae</taxon>
        <taxon>Araneoidea</taxon>
        <taxon>Araneidae</taxon>
        <taxon>Caerostris</taxon>
    </lineage>
</organism>
<dbReference type="AlphaFoldDB" id="A0AAV4QPE8"/>
<dbReference type="EMBL" id="BPLR01006462">
    <property type="protein sequence ID" value="GIY10047.1"/>
    <property type="molecule type" value="Genomic_DNA"/>
</dbReference>
<sequence length="88" mass="9895">MTHIHQNKVPAILFFSSYSCIGKKHFTVFIPIHYSRNCKRKARGEFSAFRIDGKKQGNRSGIDLGSNAMATVAGKNEFRPENGHSQKV</sequence>
<proteinExistence type="predicted"/>
<protein>
    <recommendedName>
        <fullName evidence="3">Transposase</fullName>
    </recommendedName>
</protein>
<gene>
    <name evidence="1" type="ORF">CEXT_267441</name>
</gene>
<evidence type="ECO:0000313" key="1">
    <source>
        <dbReference type="EMBL" id="GIY10047.1"/>
    </source>
</evidence>
<comment type="caution">
    <text evidence="1">The sequence shown here is derived from an EMBL/GenBank/DDBJ whole genome shotgun (WGS) entry which is preliminary data.</text>
</comment>
<dbReference type="Proteomes" id="UP001054945">
    <property type="component" value="Unassembled WGS sequence"/>
</dbReference>
<evidence type="ECO:0000313" key="2">
    <source>
        <dbReference type="Proteomes" id="UP001054945"/>
    </source>
</evidence>